<keyword evidence="3" id="KW-1185">Reference proteome</keyword>
<evidence type="ECO:0000313" key="3">
    <source>
        <dbReference type="Proteomes" id="UP000289946"/>
    </source>
</evidence>
<proteinExistence type="predicted"/>
<evidence type="ECO:0008006" key="4">
    <source>
        <dbReference type="Google" id="ProtNLM"/>
    </source>
</evidence>
<accession>A0ABY0DFP6</accession>
<evidence type="ECO:0000313" key="2">
    <source>
        <dbReference type="EMBL" id="RXG90009.1"/>
    </source>
</evidence>
<sequence length="82" mass="8835">MMTINSMRLCLSPILQMVLSIDASQAGAKAPPWKKRRLGRMPSRGDLSNGIDEGKAASVGGPFQRECATVKRAVCYIVTQAV</sequence>
<reference evidence="2 3" key="1">
    <citation type="submission" date="2018-10" db="EMBL/GenBank/DDBJ databases">
        <title>Bradyrhizobium sp. nov., isolated from effective nodules of peanut in China.</title>
        <authorList>
            <person name="Li Y."/>
        </authorList>
    </citation>
    <scope>NUCLEOTIDE SEQUENCE [LARGE SCALE GENOMIC DNA]</scope>
    <source>
        <strain evidence="2 3">CCBAU 51781</strain>
    </source>
</reference>
<dbReference type="Proteomes" id="UP000289946">
    <property type="component" value="Unassembled WGS sequence"/>
</dbReference>
<feature type="region of interest" description="Disordered" evidence="1">
    <location>
        <begin position="31"/>
        <end position="55"/>
    </location>
</feature>
<organism evidence="2 3">
    <name type="scientific">Bradyrhizobium zhanjiangense</name>
    <dbReference type="NCBI Taxonomy" id="1325107"/>
    <lineage>
        <taxon>Bacteria</taxon>
        <taxon>Pseudomonadati</taxon>
        <taxon>Pseudomonadota</taxon>
        <taxon>Alphaproteobacteria</taxon>
        <taxon>Hyphomicrobiales</taxon>
        <taxon>Nitrobacteraceae</taxon>
        <taxon>Bradyrhizobium</taxon>
    </lineage>
</organism>
<dbReference type="EMBL" id="RDRA01000018">
    <property type="protein sequence ID" value="RXG90009.1"/>
    <property type="molecule type" value="Genomic_DNA"/>
</dbReference>
<comment type="caution">
    <text evidence="2">The sequence shown here is derived from an EMBL/GenBank/DDBJ whole genome shotgun (WGS) entry which is preliminary data.</text>
</comment>
<protein>
    <recommendedName>
        <fullName evidence="4">Secreted protein</fullName>
    </recommendedName>
</protein>
<name>A0ABY0DFP6_9BRAD</name>
<gene>
    <name evidence="2" type="ORF">EAS62_28930</name>
</gene>
<evidence type="ECO:0000256" key="1">
    <source>
        <dbReference type="SAM" id="MobiDB-lite"/>
    </source>
</evidence>